<keyword evidence="7" id="KW-0816">Tricarboxylic acid cycle</keyword>
<dbReference type="InterPro" id="IPR050537">
    <property type="entry name" value="2-oxoacid_dehydrogenase"/>
</dbReference>
<sequence length="375" mass="40559">MGDSVSEGTVASIEKQPGDPVKEDDVLMQIETDKVTIDVRYTERQPGTIKEFLVKQDDTVSVGQPVATVTPGEGGGAGGGEAKAEAPLAKEEAKPAEKQEAPKQEAKAEAKKAAPPLQQKTEQKESKAAPAPPAATAANGKPQRPERRVKMTRLRARVAERLKGAQNTYAMLTTFNELDMTNLMQLRQDYKDAFLEKHGVKLGFMSAFVKASADALHLVPAVNAVIDGDEIVYRDYTDISIAVATPKGLVVPVLRDVDKLDFAGVERTINMLGKKARDGTISIDDMAGGTFTISNGGVYGSLLSTPIINPPQSAILGMHSINQRAMVINGQIVPRPIMNVALTYDHRLIDGREAVTFLKRVKEVIEDPRRLLLDV</sequence>
<evidence type="ECO:0000256" key="10">
    <source>
        <dbReference type="ARBA" id="ARBA00022946"/>
    </source>
</evidence>
<comment type="function">
    <text evidence="14">The 2-oxoglutarate dehydrogenase complex catalyzes the overall conversion of 2-oxoglutarate to succinyl-CoA and CO(2). It contains multiple copies of three enzymatic components: 2-oxoglutarate dehydrogenase (E1), dihydrolipoamide succinyltransferase (E2) and lipoamide dehydrogenase (E3).</text>
</comment>
<accession>A0AAW1PR93</accession>
<evidence type="ECO:0000256" key="7">
    <source>
        <dbReference type="ARBA" id="ARBA00022532"/>
    </source>
</evidence>
<dbReference type="Gene3D" id="3.30.559.10">
    <property type="entry name" value="Chloramphenicol acetyltransferase-like domain"/>
    <property type="match status" value="1"/>
</dbReference>
<evidence type="ECO:0000313" key="19">
    <source>
        <dbReference type="Proteomes" id="UP001489004"/>
    </source>
</evidence>
<protein>
    <recommendedName>
        <fullName evidence="6">dihydrolipoyllysine-residue succinyltransferase</fullName>
        <ecNumber evidence="6">2.3.1.61</ecNumber>
    </recommendedName>
    <alternativeName>
        <fullName evidence="13">2-oxoglutarate dehydrogenase complex component E2</fullName>
    </alternativeName>
</protein>
<reference evidence="18 19" key="1">
    <citation type="journal article" date="2024" name="Nat. Commun.">
        <title>Phylogenomics reveals the evolutionary origins of lichenization in chlorophyte algae.</title>
        <authorList>
            <person name="Puginier C."/>
            <person name="Libourel C."/>
            <person name="Otte J."/>
            <person name="Skaloud P."/>
            <person name="Haon M."/>
            <person name="Grisel S."/>
            <person name="Petersen M."/>
            <person name="Berrin J.G."/>
            <person name="Delaux P.M."/>
            <person name="Dal Grande F."/>
            <person name="Keller J."/>
        </authorList>
    </citation>
    <scope>NUCLEOTIDE SEQUENCE [LARGE SCALE GENOMIC DNA]</scope>
    <source>
        <strain evidence="18 19">SAG 2043</strain>
    </source>
</reference>
<dbReference type="Pfam" id="PF00198">
    <property type="entry name" value="2-oxoacid_dh"/>
    <property type="match status" value="1"/>
</dbReference>
<dbReference type="GO" id="GO:0006099">
    <property type="term" value="P:tricarboxylic acid cycle"/>
    <property type="evidence" value="ECO:0007669"/>
    <property type="project" value="UniProtKB-KW"/>
</dbReference>
<keyword evidence="10" id="KW-0809">Transit peptide</keyword>
<feature type="domain" description="Lipoyl-binding" evidence="17">
    <location>
        <begin position="1"/>
        <end position="70"/>
    </location>
</feature>
<dbReference type="PANTHER" id="PTHR43416:SF5">
    <property type="entry name" value="DIHYDROLIPOYLLYSINE-RESIDUE SUCCINYLTRANSFERASE COMPONENT OF 2-OXOGLUTARATE DEHYDROGENASE COMPLEX, MITOCHONDRIAL"/>
    <property type="match status" value="1"/>
</dbReference>
<evidence type="ECO:0000256" key="5">
    <source>
        <dbReference type="ARBA" id="ARBA00011484"/>
    </source>
</evidence>
<evidence type="ECO:0000256" key="12">
    <source>
        <dbReference type="ARBA" id="ARBA00023315"/>
    </source>
</evidence>
<evidence type="ECO:0000256" key="8">
    <source>
        <dbReference type="ARBA" id="ARBA00022679"/>
    </source>
</evidence>
<dbReference type="SUPFAM" id="SSF51230">
    <property type="entry name" value="Single hybrid motif"/>
    <property type="match status" value="1"/>
</dbReference>
<dbReference type="InterPro" id="IPR000089">
    <property type="entry name" value="Biotin_lipoyl"/>
</dbReference>
<comment type="catalytic activity">
    <reaction evidence="15">
        <text>N(6)-[(R)-dihydrolipoyl]-L-lysyl-[protein] + succinyl-CoA = N(6)-[(R)-S(8)-succinyldihydrolipoyl]-L-lysyl-[protein] + CoA</text>
        <dbReference type="Rhea" id="RHEA:15213"/>
        <dbReference type="Rhea" id="RHEA-COMP:10475"/>
        <dbReference type="Rhea" id="RHEA-COMP:20092"/>
        <dbReference type="ChEBI" id="CHEBI:57287"/>
        <dbReference type="ChEBI" id="CHEBI:57292"/>
        <dbReference type="ChEBI" id="CHEBI:83100"/>
        <dbReference type="ChEBI" id="CHEBI:83120"/>
        <dbReference type="EC" id="2.3.1.61"/>
    </reaction>
</comment>
<organism evidence="18 19">
    <name type="scientific">[Myrmecia] bisecta</name>
    <dbReference type="NCBI Taxonomy" id="41462"/>
    <lineage>
        <taxon>Eukaryota</taxon>
        <taxon>Viridiplantae</taxon>
        <taxon>Chlorophyta</taxon>
        <taxon>core chlorophytes</taxon>
        <taxon>Trebouxiophyceae</taxon>
        <taxon>Trebouxiales</taxon>
        <taxon>Trebouxiaceae</taxon>
        <taxon>Myrmecia</taxon>
    </lineage>
</organism>
<name>A0AAW1PR93_9CHLO</name>
<dbReference type="CDD" id="cd06849">
    <property type="entry name" value="lipoyl_domain"/>
    <property type="match status" value="1"/>
</dbReference>
<evidence type="ECO:0000256" key="11">
    <source>
        <dbReference type="ARBA" id="ARBA00023128"/>
    </source>
</evidence>
<feature type="region of interest" description="Disordered" evidence="16">
    <location>
        <begin position="56"/>
        <end position="149"/>
    </location>
</feature>
<evidence type="ECO:0000256" key="6">
    <source>
        <dbReference type="ARBA" id="ARBA00012945"/>
    </source>
</evidence>
<evidence type="ECO:0000256" key="3">
    <source>
        <dbReference type="ARBA" id="ARBA00005145"/>
    </source>
</evidence>
<dbReference type="Pfam" id="PF00364">
    <property type="entry name" value="Biotin_lipoyl"/>
    <property type="match status" value="1"/>
</dbReference>
<feature type="region of interest" description="Disordered" evidence="16">
    <location>
        <begin position="1"/>
        <end position="26"/>
    </location>
</feature>
<comment type="cofactor">
    <cofactor evidence="1">
        <name>(R)-lipoate</name>
        <dbReference type="ChEBI" id="CHEBI:83088"/>
    </cofactor>
</comment>
<feature type="compositionally biased region" description="Basic and acidic residues" evidence="16">
    <location>
        <begin position="82"/>
        <end position="112"/>
    </location>
</feature>
<dbReference type="InterPro" id="IPR006255">
    <property type="entry name" value="SucB"/>
</dbReference>
<evidence type="ECO:0000256" key="14">
    <source>
        <dbReference type="ARBA" id="ARBA00037426"/>
    </source>
</evidence>
<dbReference type="Gene3D" id="2.40.50.100">
    <property type="match status" value="1"/>
</dbReference>
<dbReference type="InterPro" id="IPR023213">
    <property type="entry name" value="CAT-like_dom_sf"/>
</dbReference>
<keyword evidence="12" id="KW-0012">Acyltransferase</keyword>
<evidence type="ECO:0000256" key="9">
    <source>
        <dbReference type="ARBA" id="ARBA00022823"/>
    </source>
</evidence>
<dbReference type="GO" id="GO:0004149">
    <property type="term" value="F:dihydrolipoyllysine-residue succinyltransferase activity"/>
    <property type="evidence" value="ECO:0007669"/>
    <property type="project" value="UniProtKB-EC"/>
</dbReference>
<gene>
    <name evidence="18" type="ORF">WJX72_010663</name>
</gene>
<keyword evidence="9" id="KW-0450">Lipoyl</keyword>
<comment type="caution">
    <text evidence="18">The sequence shown here is derived from an EMBL/GenBank/DDBJ whole genome shotgun (WGS) entry which is preliminary data.</text>
</comment>
<feature type="compositionally biased region" description="Gly residues" evidence="16">
    <location>
        <begin position="72"/>
        <end position="81"/>
    </location>
</feature>
<dbReference type="PANTHER" id="PTHR43416">
    <property type="entry name" value="DIHYDROLIPOYLLYSINE-RESIDUE SUCCINYLTRANSFERASE COMPONENT OF 2-OXOGLUTARATE DEHYDROGENASE COMPLEX, MITOCHONDRIAL-RELATED"/>
    <property type="match status" value="1"/>
</dbReference>
<keyword evidence="8" id="KW-0808">Transferase</keyword>
<evidence type="ECO:0000256" key="13">
    <source>
        <dbReference type="ARBA" id="ARBA00032406"/>
    </source>
</evidence>
<comment type="subcellular location">
    <subcellularLocation>
        <location evidence="2">Mitochondrion</location>
    </subcellularLocation>
</comment>
<evidence type="ECO:0000256" key="2">
    <source>
        <dbReference type="ARBA" id="ARBA00004173"/>
    </source>
</evidence>
<comment type="subunit">
    <text evidence="5">Forms a 24-polypeptide structural core with octahedral symmetry.</text>
</comment>
<evidence type="ECO:0000259" key="17">
    <source>
        <dbReference type="PROSITE" id="PS50968"/>
    </source>
</evidence>
<evidence type="ECO:0000256" key="15">
    <source>
        <dbReference type="ARBA" id="ARBA00052761"/>
    </source>
</evidence>
<dbReference type="PROSITE" id="PS50968">
    <property type="entry name" value="BIOTINYL_LIPOYL"/>
    <property type="match status" value="1"/>
</dbReference>
<evidence type="ECO:0000256" key="4">
    <source>
        <dbReference type="ARBA" id="ARBA00007317"/>
    </source>
</evidence>
<dbReference type="InterPro" id="IPR001078">
    <property type="entry name" value="2-oxoacid_DH_actylTfrase"/>
</dbReference>
<evidence type="ECO:0000313" key="18">
    <source>
        <dbReference type="EMBL" id="KAK9810434.1"/>
    </source>
</evidence>
<proteinExistence type="inferred from homology"/>
<dbReference type="EMBL" id="JALJOR010000010">
    <property type="protein sequence ID" value="KAK9810434.1"/>
    <property type="molecule type" value="Genomic_DNA"/>
</dbReference>
<dbReference type="NCBIfam" id="TIGR01347">
    <property type="entry name" value="sucB"/>
    <property type="match status" value="1"/>
</dbReference>
<evidence type="ECO:0000256" key="1">
    <source>
        <dbReference type="ARBA" id="ARBA00001938"/>
    </source>
</evidence>
<dbReference type="Proteomes" id="UP001489004">
    <property type="component" value="Unassembled WGS sequence"/>
</dbReference>
<comment type="pathway">
    <text evidence="3">Amino-acid degradation; L-lysine degradation via saccharopine pathway; glutaryl-CoA from L-lysine: step 6/6.</text>
</comment>
<dbReference type="GO" id="GO:0045252">
    <property type="term" value="C:oxoglutarate dehydrogenase complex"/>
    <property type="evidence" value="ECO:0007669"/>
    <property type="project" value="InterPro"/>
</dbReference>
<dbReference type="FunFam" id="3.30.559.10:FF:000006">
    <property type="entry name" value="Dihydrolipoyllysine-residue succinyltransferase component of 2-oxoglutarate dehydrogenase complex, mitochondrial"/>
    <property type="match status" value="1"/>
</dbReference>
<dbReference type="GO" id="GO:0005739">
    <property type="term" value="C:mitochondrion"/>
    <property type="evidence" value="ECO:0007669"/>
    <property type="project" value="UniProtKB-SubCell"/>
</dbReference>
<evidence type="ECO:0000256" key="16">
    <source>
        <dbReference type="SAM" id="MobiDB-lite"/>
    </source>
</evidence>
<dbReference type="SUPFAM" id="SSF52777">
    <property type="entry name" value="CoA-dependent acyltransferases"/>
    <property type="match status" value="1"/>
</dbReference>
<keyword evidence="19" id="KW-1185">Reference proteome</keyword>
<keyword evidence="11" id="KW-0496">Mitochondrion</keyword>
<dbReference type="EC" id="2.3.1.61" evidence="6"/>
<comment type="similarity">
    <text evidence="4">Belongs to the 2-oxoacid dehydrogenase family.</text>
</comment>
<feature type="compositionally biased region" description="Basic and acidic residues" evidence="16">
    <location>
        <begin position="16"/>
        <end position="26"/>
    </location>
</feature>
<dbReference type="AlphaFoldDB" id="A0AAW1PR93"/>
<dbReference type="InterPro" id="IPR011053">
    <property type="entry name" value="Single_hybrid_motif"/>
</dbReference>